<protein>
    <submittedName>
        <fullName evidence="1">Uncharacterized protein</fullName>
    </submittedName>
</protein>
<dbReference type="RefSeq" id="WP_093283811.1">
    <property type="nucleotide sequence ID" value="NZ_FOFS01000004.1"/>
</dbReference>
<evidence type="ECO:0000313" key="1">
    <source>
        <dbReference type="EMBL" id="SEQ20344.1"/>
    </source>
</evidence>
<organism evidence="1 2">
    <name type="scientific">Solimonas aquatica</name>
    <dbReference type="NCBI Taxonomy" id="489703"/>
    <lineage>
        <taxon>Bacteria</taxon>
        <taxon>Pseudomonadati</taxon>
        <taxon>Pseudomonadota</taxon>
        <taxon>Gammaproteobacteria</taxon>
        <taxon>Nevskiales</taxon>
        <taxon>Nevskiaceae</taxon>
        <taxon>Solimonas</taxon>
    </lineage>
</organism>
<proteinExistence type="predicted"/>
<gene>
    <name evidence="1" type="ORF">SAMN04488038_104272</name>
</gene>
<reference evidence="1 2" key="1">
    <citation type="submission" date="2016-10" db="EMBL/GenBank/DDBJ databases">
        <authorList>
            <person name="de Groot N.N."/>
        </authorList>
    </citation>
    <scope>NUCLEOTIDE SEQUENCE [LARGE SCALE GENOMIC DNA]</scope>
    <source>
        <strain evidence="1 2">DSM 25927</strain>
    </source>
</reference>
<dbReference type="AlphaFoldDB" id="A0A1H9E3S3"/>
<dbReference type="STRING" id="489703.SAMN04488038_104272"/>
<accession>A0A1H9E3S3</accession>
<dbReference type="Proteomes" id="UP000199233">
    <property type="component" value="Unassembled WGS sequence"/>
</dbReference>
<evidence type="ECO:0000313" key="2">
    <source>
        <dbReference type="Proteomes" id="UP000199233"/>
    </source>
</evidence>
<dbReference type="EMBL" id="FOFS01000004">
    <property type="protein sequence ID" value="SEQ20344.1"/>
    <property type="molecule type" value="Genomic_DNA"/>
</dbReference>
<sequence length="76" mass="8507">MSEEKCPFDFNFNPASFKVGDTVSYRVPKLGDWPFAATIKAVHEDHIEIVDPSQPEKVMRASRVSRPVVADEDALS</sequence>
<keyword evidence="2" id="KW-1185">Reference proteome</keyword>
<name>A0A1H9E3S3_9GAMM</name>
<dbReference type="OrthoDB" id="5739879at2"/>